<dbReference type="OrthoDB" id="9807674at2"/>
<name>A0A6I0FBN7_9FIRM</name>
<protein>
    <submittedName>
        <fullName evidence="2">Glycosyltransferase family 2 protein</fullName>
    </submittedName>
</protein>
<dbReference type="SUPFAM" id="SSF53448">
    <property type="entry name" value="Nucleotide-diphospho-sugar transferases"/>
    <property type="match status" value="1"/>
</dbReference>
<proteinExistence type="predicted"/>
<dbReference type="PANTHER" id="PTHR22916">
    <property type="entry name" value="GLYCOSYLTRANSFERASE"/>
    <property type="match status" value="1"/>
</dbReference>
<dbReference type="CDD" id="cd00761">
    <property type="entry name" value="Glyco_tranf_GTA_type"/>
    <property type="match status" value="1"/>
</dbReference>
<keyword evidence="3" id="KW-1185">Reference proteome</keyword>
<dbReference type="PANTHER" id="PTHR22916:SF3">
    <property type="entry name" value="UDP-GLCNAC:BETAGAL BETA-1,3-N-ACETYLGLUCOSAMINYLTRANSFERASE-LIKE PROTEIN 1"/>
    <property type="match status" value="1"/>
</dbReference>
<dbReference type="Proteomes" id="UP000432715">
    <property type="component" value="Unassembled WGS sequence"/>
</dbReference>
<dbReference type="GO" id="GO:0016758">
    <property type="term" value="F:hexosyltransferase activity"/>
    <property type="evidence" value="ECO:0007669"/>
    <property type="project" value="UniProtKB-ARBA"/>
</dbReference>
<dbReference type="AlphaFoldDB" id="A0A6I0FBN7"/>
<feature type="domain" description="Glycosyltransferase 2-like" evidence="1">
    <location>
        <begin position="5"/>
        <end position="129"/>
    </location>
</feature>
<dbReference type="InterPro" id="IPR029044">
    <property type="entry name" value="Nucleotide-diphossugar_trans"/>
</dbReference>
<accession>A0A6I0FBN7</accession>
<evidence type="ECO:0000313" key="3">
    <source>
        <dbReference type="Proteomes" id="UP000432715"/>
    </source>
</evidence>
<gene>
    <name evidence="2" type="ORF">F8154_00495</name>
</gene>
<dbReference type="Gene3D" id="3.90.550.10">
    <property type="entry name" value="Spore Coat Polysaccharide Biosynthesis Protein SpsA, Chain A"/>
    <property type="match status" value="1"/>
</dbReference>
<dbReference type="RefSeq" id="WP_151859625.1">
    <property type="nucleotide sequence ID" value="NZ_WBZC01000002.1"/>
</dbReference>
<dbReference type="InterPro" id="IPR001173">
    <property type="entry name" value="Glyco_trans_2-like"/>
</dbReference>
<dbReference type="Gene3D" id="3.40.50.720">
    <property type="entry name" value="NAD(P)-binding Rossmann-like Domain"/>
    <property type="match status" value="1"/>
</dbReference>
<dbReference type="EMBL" id="WBZC01000002">
    <property type="protein sequence ID" value="KAB3539665.1"/>
    <property type="molecule type" value="Genomic_DNA"/>
</dbReference>
<reference evidence="2 3" key="1">
    <citation type="submission" date="2019-10" db="EMBL/GenBank/DDBJ databases">
        <title>Alkaliphilus serpentinus sp. nov. and Alkaliphilus pronyensis sp. nov., two novel anaerobic alkaliphilic species isolated from the serpentinized-hosted hydrothermal field of the Prony Bay (New Caledonia).</title>
        <authorList>
            <person name="Postec A."/>
        </authorList>
    </citation>
    <scope>NUCLEOTIDE SEQUENCE [LARGE SCALE GENOMIC DNA]</scope>
    <source>
        <strain evidence="2 3">LacV</strain>
    </source>
</reference>
<organism evidence="2 3">
    <name type="scientific">Alkaliphilus pronyensis</name>
    <dbReference type="NCBI Taxonomy" id="1482732"/>
    <lineage>
        <taxon>Bacteria</taxon>
        <taxon>Bacillati</taxon>
        <taxon>Bacillota</taxon>
        <taxon>Clostridia</taxon>
        <taxon>Peptostreptococcales</taxon>
        <taxon>Natronincolaceae</taxon>
        <taxon>Alkaliphilus</taxon>
    </lineage>
</organism>
<comment type="caution">
    <text evidence="2">The sequence shown here is derived from an EMBL/GenBank/DDBJ whole genome shotgun (WGS) entry which is preliminary data.</text>
</comment>
<sequence>MPLLSIIIPVYNVERYLADCLDSILNQNFTDFEVILVNDASSDNSGEICDEYVSRHNNFKVIHLPKNMLPAGARNVGLEHSSGDYVHFCDSDDYYIKNSFLNIVDALQAHKPDVLIGQFICKPEKGAFYCSDVSFDPAVFQHDKPEIVINYLNKLPKLTCTTWRFILKREFLLKNQIYFLEGFHVEDEEWFPKIICSAEKIALLSSPFYCYRPRATGSITSSKTYLHTKAHFVIALQLLSFLFEKGFSGARKDFIMSRVKFLIGLFSTRCDTLEDSEIHELSRIYEDYRGITLRRNLDIGLFQLLDKYGGKEGLTNYRTSVIEETLKCVEGNNDKDIYIFPTGYNGEASARILKSAGFKVVNFLDNSENKRNCIIEGIPVNSPDILKNFTTSQFNQAFIVVSIQQKQIARIIQDQLRGYGLKDHQFTERFY</sequence>
<keyword evidence="2" id="KW-0808">Transferase</keyword>
<evidence type="ECO:0000313" key="2">
    <source>
        <dbReference type="EMBL" id="KAB3539665.1"/>
    </source>
</evidence>
<evidence type="ECO:0000259" key="1">
    <source>
        <dbReference type="Pfam" id="PF00535"/>
    </source>
</evidence>
<dbReference type="Pfam" id="PF00535">
    <property type="entry name" value="Glycos_transf_2"/>
    <property type="match status" value="1"/>
</dbReference>